<feature type="compositionally biased region" description="Basic and acidic residues" evidence="1">
    <location>
        <begin position="45"/>
        <end position="57"/>
    </location>
</feature>
<organism evidence="2 3">
    <name type="scientific">Dioscorea cayennensis subsp. rotundata</name>
    <name type="common">White Guinea yam</name>
    <name type="synonym">Dioscorea rotundata</name>
    <dbReference type="NCBI Taxonomy" id="55577"/>
    <lineage>
        <taxon>Eukaryota</taxon>
        <taxon>Viridiplantae</taxon>
        <taxon>Streptophyta</taxon>
        <taxon>Embryophyta</taxon>
        <taxon>Tracheophyta</taxon>
        <taxon>Spermatophyta</taxon>
        <taxon>Magnoliopsida</taxon>
        <taxon>Liliopsida</taxon>
        <taxon>Dioscoreales</taxon>
        <taxon>Dioscoreaceae</taxon>
        <taxon>Dioscorea</taxon>
    </lineage>
</organism>
<proteinExistence type="predicted"/>
<feature type="compositionally biased region" description="Polar residues" evidence="1">
    <location>
        <begin position="66"/>
        <end position="85"/>
    </location>
</feature>
<reference evidence="3" key="1">
    <citation type="submission" date="2025-08" db="UniProtKB">
        <authorList>
            <consortium name="RefSeq"/>
        </authorList>
    </citation>
    <scope>IDENTIFICATION</scope>
</reference>
<dbReference type="PANTHER" id="PTHR33067:SF9">
    <property type="entry name" value="RNA-DIRECTED DNA POLYMERASE"/>
    <property type="match status" value="1"/>
</dbReference>
<dbReference type="PANTHER" id="PTHR33067">
    <property type="entry name" value="RNA-DIRECTED DNA POLYMERASE-RELATED"/>
    <property type="match status" value="1"/>
</dbReference>
<sequence>MRNLEHQVAQMSKLLEERLSGTLPSNTVANPKESLKGVSLRSWKKLQDPVEKEHEPSVAEPVVISDTDNAPQNRTPVTEYQQKLPFSSKAKKDQQDEQYKKFIDMFKTLHINVPYVEALAQMPRYAKFLKELLTNKRKLEDVSSVTLSEECSALLCNNLPKKEKDPGGFIVPCTIGGLVDEKETFFRDELIDLLEDIVFDEDELGLAT</sequence>
<dbReference type="RefSeq" id="XP_039145544.1">
    <property type="nucleotide sequence ID" value="XM_039289610.1"/>
</dbReference>
<dbReference type="AlphaFoldDB" id="A0AB40D5J9"/>
<feature type="region of interest" description="Disordered" evidence="1">
    <location>
        <begin position="19"/>
        <end position="92"/>
    </location>
</feature>
<protein>
    <submittedName>
        <fullName evidence="3">Uncharacterized protein LOC120282760</fullName>
    </submittedName>
</protein>
<dbReference type="GeneID" id="120282760"/>
<evidence type="ECO:0000313" key="2">
    <source>
        <dbReference type="Proteomes" id="UP001515500"/>
    </source>
</evidence>
<evidence type="ECO:0000256" key="1">
    <source>
        <dbReference type="SAM" id="MobiDB-lite"/>
    </source>
</evidence>
<keyword evidence="2" id="KW-1185">Reference proteome</keyword>
<dbReference type="Proteomes" id="UP001515500">
    <property type="component" value="Chromosome 18"/>
</dbReference>
<name>A0AB40D5J9_DIOCR</name>
<evidence type="ECO:0000313" key="3">
    <source>
        <dbReference type="RefSeq" id="XP_039145544.1"/>
    </source>
</evidence>
<accession>A0AB40D5J9</accession>
<gene>
    <name evidence="3" type="primary">LOC120282760</name>
</gene>